<dbReference type="SUPFAM" id="SSF89360">
    <property type="entry name" value="HesB-like domain"/>
    <property type="match status" value="1"/>
</dbReference>
<comment type="caution">
    <text evidence="3">The sequence shown here is derived from an EMBL/GenBank/DDBJ whole genome shotgun (WGS) entry which is preliminary data.</text>
</comment>
<organism evidence="3 4">
    <name type="scientific">Aureibacillus halotolerans</name>
    <dbReference type="NCBI Taxonomy" id="1508390"/>
    <lineage>
        <taxon>Bacteria</taxon>
        <taxon>Bacillati</taxon>
        <taxon>Bacillota</taxon>
        <taxon>Bacilli</taxon>
        <taxon>Bacillales</taxon>
        <taxon>Bacillaceae</taxon>
        <taxon>Aureibacillus</taxon>
    </lineage>
</organism>
<protein>
    <submittedName>
        <fullName evidence="3">Uncharacterized protein YneR</fullName>
    </submittedName>
</protein>
<name>A0A4R6U5J7_9BACI</name>
<comment type="similarity">
    <text evidence="1">Belongs to the HesB/IscA family.</text>
</comment>
<keyword evidence="4" id="KW-1185">Reference proteome</keyword>
<gene>
    <name evidence="3" type="ORF">EV213_107122</name>
</gene>
<dbReference type="EMBL" id="SNYJ01000007">
    <property type="protein sequence ID" value="TDQ39755.1"/>
    <property type="molecule type" value="Genomic_DNA"/>
</dbReference>
<evidence type="ECO:0000256" key="1">
    <source>
        <dbReference type="ARBA" id="ARBA00006718"/>
    </source>
</evidence>
<accession>A0A4R6U5J7</accession>
<reference evidence="3 4" key="1">
    <citation type="submission" date="2019-03" db="EMBL/GenBank/DDBJ databases">
        <title>Genomic Encyclopedia of Type Strains, Phase IV (KMG-IV): sequencing the most valuable type-strain genomes for metagenomic binning, comparative biology and taxonomic classification.</title>
        <authorList>
            <person name="Goeker M."/>
        </authorList>
    </citation>
    <scope>NUCLEOTIDE SEQUENCE [LARGE SCALE GENOMIC DNA]</scope>
    <source>
        <strain evidence="3 4">DSM 28697</strain>
    </source>
</reference>
<dbReference type="InterPro" id="IPR035903">
    <property type="entry name" value="HesB-like_dom_sf"/>
</dbReference>
<dbReference type="InterPro" id="IPR008326">
    <property type="entry name" value="PdhI-like"/>
</dbReference>
<dbReference type="RefSeq" id="WP_133580431.1">
    <property type="nucleotide sequence ID" value="NZ_SNYJ01000007.1"/>
</dbReference>
<evidence type="ECO:0000259" key="2">
    <source>
        <dbReference type="Pfam" id="PF01521"/>
    </source>
</evidence>
<feature type="domain" description="Core" evidence="2">
    <location>
        <begin position="1"/>
        <end position="97"/>
    </location>
</feature>
<dbReference type="Pfam" id="PF01521">
    <property type="entry name" value="Fe-S_biosyn"/>
    <property type="match status" value="1"/>
</dbReference>
<sequence>MKIDVSNQALEWFKDEMGVSDQSQVRFFVRYGGCSSVQSNFSLGVDVTIPKDPVAETTRDNILFFVEQTDEWFFDSHDLEVKFDESTDELAFTFPEPA</sequence>
<evidence type="ECO:0000313" key="3">
    <source>
        <dbReference type="EMBL" id="TDQ39755.1"/>
    </source>
</evidence>
<dbReference type="InterPro" id="IPR000361">
    <property type="entry name" value="ATAP_core_dom"/>
</dbReference>
<evidence type="ECO:0000313" key="4">
    <source>
        <dbReference type="Proteomes" id="UP000295632"/>
    </source>
</evidence>
<dbReference type="PIRSF" id="PIRSF034852">
    <property type="entry name" value="UCP034852"/>
    <property type="match status" value="1"/>
</dbReference>
<proteinExistence type="inferred from homology"/>
<dbReference type="Proteomes" id="UP000295632">
    <property type="component" value="Unassembled WGS sequence"/>
</dbReference>
<dbReference type="OrthoDB" id="1645729at2"/>
<dbReference type="AlphaFoldDB" id="A0A4R6U5J7"/>